<dbReference type="Proteomes" id="UP000202663">
    <property type="component" value="Segment"/>
</dbReference>
<dbReference type="SMART" id="SM00507">
    <property type="entry name" value="HNHc"/>
    <property type="match status" value="1"/>
</dbReference>
<dbReference type="GO" id="GO:0008270">
    <property type="term" value="F:zinc ion binding"/>
    <property type="evidence" value="ECO:0007669"/>
    <property type="project" value="InterPro"/>
</dbReference>
<dbReference type="InterPro" id="IPR003615">
    <property type="entry name" value="HNH_nuc"/>
</dbReference>
<keyword evidence="3" id="KW-0255">Endonuclease</keyword>
<evidence type="ECO:0000313" key="4">
    <source>
        <dbReference type="Proteomes" id="UP000202663"/>
    </source>
</evidence>
<accession>F8S0W8</accession>
<protein>
    <submittedName>
        <fullName evidence="3">Homing endonuclease</fullName>
    </submittedName>
</protein>
<evidence type="ECO:0000256" key="1">
    <source>
        <dbReference type="SAM" id="MobiDB-lite"/>
    </source>
</evidence>
<feature type="region of interest" description="Disordered" evidence="1">
    <location>
        <begin position="103"/>
        <end position="130"/>
    </location>
</feature>
<dbReference type="Pfam" id="PF01844">
    <property type="entry name" value="HNH"/>
    <property type="match status" value="1"/>
</dbReference>
<evidence type="ECO:0000313" key="3">
    <source>
        <dbReference type="EMBL" id="ADX42643.1"/>
    </source>
</evidence>
<proteinExistence type="predicted"/>
<dbReference type="GeneID" id="10897018"/>
<reference evidence="3 4" key="1">
    <citation type="journal article" date="2011" name="Appl. Environ. Microbiol.">
        <title>Characterization of the genome of the polyvalent lytic bacteriophage GTE2, which has potential for biocontrol of Gordonia-, Rhodococcus-, and Nocardia-stabilized foams in activated sludge plants.</title>
        <authorList>
            <person name="Petrovski S."/>
            <person name="Seviour R.J."/>
            <person name="Tillett D."/>
        </authorList>
    </citation>
    <scope>NUCLEOTIDE SEQUENCE [LARGE SCALE GENOMIC DNA]</scope>
</reference>
<organism evidence="3 4">
    <name type="scientific">Gordonia phage GTE2</name>
    <dbReference type="NCBI Taxonomy" id="981323"/>
    <lineage>
        <taxon>Viruses</taxon>
        <taxon>Duplodnaviria</taxon>
        <taxon>Heunggongvirae</taxon>
        <taxon>Uroviricota</taxon>
        <taxon>Caudoviricetes</taxon>
        <taxon>Emalynvirus</taxon>
        <taxon>Emalynvirus GTE2</taxon>
    </lineage>
</organism>
<keyword evidence="3" id="KW-0378">Hydrolase</keyword>
<dbReference type="RefSeq" id="YP_004678827.1">
    <property type="nucleotide sequence ID" value="NC_015720.1"/>
</dbReference>
<dbReference type="Gene3D" id="1.10.30.50">
    <property type="match status" value="1"/>
</dbReference>
<keyword evidence="3" id="KW-0540">Nuclease</keyword>
<dbReference type="GO" id="GO:0004519">
    <property type="term" value="F:endonuclease activity"/>
    <property type="evidence" value="ECO:0007669"/>
    <property type="project" value="UniProtKB-KW"/>
</dbReference>
<dbReference type="KEGG" id="vg:10897018"/>
<dbReference type="EMBL" id="HQ403646">
    <property type="protein sequence ID" value="ADX42643.1"/>
    <property type="molecule type" value="Genomic_DNA"/>
</dbReference>
<dbReference type="InterPro" id="IPR002711">
    <property type="entry name" value="HNH"/>
</dbReference>
<name>F8S0W8_9CAUD</name>
<evidence type="ECO:0000259" key="2">
    <source>
        <dbReference type="SMART" id="SM00507"/>
    </source>
</evidence>
<keyword evidence="4" id="KW-1185">Reference proteome</keyword>
<dbReference type="CDD" id="cd00085">
    <property type="entry name" value="HNHc"/>
    <property type="match status" value="1"/>
</dbReference>
<dbReference type="OrthoDB" id="15816at10239"/>
<dbReference type="GO" id="GO:0003676">
    <property type="term" value="F:nucleic acid binding"/>
    <property type="evidence" value="ECO:0007669"/>
    <property type="project" value="InterPro"/>
</dbReference>
<sequence length="130" mass="14551">MSVIPTGSNVPFVHWVVPRSTCVALGGYPGRCRFGRQVAMAWTGWQGDRTPGWIVRHVRARRYCECCGADGARQVDHIVNRAEGGSNDLSNFQLLCDDCHDRKTRSEHARGQRRRSARGKYDPGGHPAYL</sequence>
<feature type="domain" description="HNH nuclease" evidence="2">
    <location>
        <begin position="51"/>
        <end position="101"/>
    </location>
</feature>